<evidence type="ECO:0000313" key="1">
    <source>
        <dbReference type="EMBL" id="SVC02699.1"/>
    </source>
</evidence>
<gene>
    <name evidence="1" type="ORF">METZ01_LOCUS255553</name>
</gene>
<protein>
    <submittedName>
        <fullName evidence="1">Uncharacterized protein</fullName>
    </submittedName>
</protein>
<dbReference type="EMBL" id="UINC01069372">
    <property type="protein sequence ID" value="SVC02699.1"/>
    <property type="molecule type" value="Genomic_DNA"/>
</dbReference>
<proteinExistence type="predicted"/>
<sequence>IQQFGRLIHSVFRTFGIDLQYFRKKTSEKMVSAHTLLLI</sequence>
<accession>A0A382ITU1</accession>
<dbReference type="AlphaFoldDB" id="A0A382ITU1"/>
<reference evidence="1" key="1">
    <citation type="submission" date="2018-05" db="EMBL/GenBank/DDBJ databases">
        <authorList>
            <person name="Lanie J.A."/>
            <person name="Ng W.-L."/>
            <person name="Kazmierczak K.M."/>
            <person name="Andrzejewski T.M."/>
            <person name="Davidsen T.M."/>
            <person name="Wayne K.J."/>
            <person name="Tettelin H."/>
            <person name="Glass J.I."/>
            <person name="Rusch D."/>
            <person name="Podicherti R."/>
            <person name="Tsui H.-C.T."/>
            <person name="Winkler M.E."/>
        </authorList>
    </citation>
    <scope>NUCLEOTIDE SEQUENCE</scope>
</reference>
<organism evidence="1">
    <name type="scientific">marine metagenome</name>
    <dbReference type="NCBI Taxonomy" id="408172"/>
    <lineage>
        <taxon>unclassified sequences</taxon>
        <taxon>metagenomes</taxon>
        <taxon>ecological metagenomes</taxon>
    </lineage>
</organism>
<name>A0A382ITU1_9ZZZZ</name>
<feature type="non-terminal residue" evidence="1">
    <location>
        <position position="1"/>
    </location>
</feature>